<organism evidence="2 3">
    <name type="scientific">Rhodotorula mucilaginosa</name>
    <name type="common">Yeast</name>
    <name type="synonym">Rhodotorula rubra</name>
    <dbReference type="NCBI Taxonomy" id="5537"/>
    <lineage>
        <taxon>Eukaryota</taxon>
        <taxon>Fungi</taxon>
        <taxon>Dikarya</taxon>
        <taxon>Basidiomycota</taxon>
        <taxon>Pucciniomycotina</taxon>
        <taxon>Microbotryomycetes</taxon>
        <taxon>Sporidiobolales</taxon>
        <taxon>Sporidiobolaceae</taxon>
        <taxon>Rhodotorula</taxon>
    </lineage>
</organism>
<feature type="compositionally biased region" description="Basic and acidic residues" evidence="1">
    <location>
        <begin position="26"/>
        <end position="63"/>
    </location>
</feature>
<evidence type="ECO:0000256" key="1">
    <source>
        <dbReference type="SAM" id="MobiDB-lite"/>
    </source>
</evidence>
<dbReference type="Proteomes" id="UP000777482">
    <property type="component" value="Unassembled WGS sequence"/>
</dbReference>
<comment type="caution">
    <text evidence="2">The sequence shown here is derived from an EMBL/GenBank/DDBJ whole genome shotgun (WGS) entry which is preliminary data.</text>
</comment>
<dbReference type="OrthoDB" id="2529804at2759"/>
<keyword evidence="3" id="KW-1185">Reference proteome</keyword>
<protein>
    <submittedName>
        <fullName evidence="2">Uncharacterized protein</fullName>
    </submittedName>
</protein>
<name>A0A9P6W2R3_RHOMI</name>
<evidence type="ECO:0000313" key="2">
    <source>
        <dbReference type="EMBL" id="KAG0660834.1"/>
    </source>
</evidence>
<feature type="region of interest" description="Disordered" evidence="1">
    <location>
        <begin position="1"/>
        <end position="163"/>
    </location>
</feature>
<sequence length="259" mass="27602">MVLQDKYARAASRRYQKTHAPTPEQAAEHAAVDAAIKEVEKRRLGTNADRYKEDDEEAARAEGRLASGPEGQSAPADEEIDEEEELRKAEEEAELAAFLESQRARLASSEGQTGLGFTAVGDRDAQDDDDVDHSFAHLRIGGTGKAGRSRQPPKVHPAATEAELEEIRRMQDEARHRQAVRGEFYLKDRFAGTAPRSVPSPRPAAASSPATPSGAAAGSRFAAPAAPIARSAAAAAVSISTKPGVQPAAKGQDFLDTLL</sequence>
<evidence type="ECO:0000313" key="3">
    <source>
        <dbReference type="Proteomes" id="UP000777482"/>
    </source>
</evidence>
<reference evidence="2 3" key="1">
    <citation type="submission" date="2020-11" db="EMBL/GenBank/DDBJ databases">
        <title>Kefir isolates.</title>
        <authorList>
            <person name="Marcisauskas S."/>
            <person name="Kim Y."/>
            <person name="Blasche S."/>
        </authorList>
    </citation>
    <scope>NUCLEOTIDE SEQUENCE [LARGE SCALE GENOMIC DNA]</scope>
    <source>
        <strain evidence="2 3">KR</strain>
    </source>
</reference>
<gene>
    <name evidence="2" type="ORF">C6P46_004389</name>
</gene>
<dbReference type="EMBL" id="PUHQ01000040">
    <property type="protein sequence ID" value="KAG0660834.1"/>
    <property type="molecule type" value="Genomic_DNA"/>
</dbReference>
<feature type="region of interest" description="Disordered" evidence="1">
    <location>
        <begin position="191"/>
        <end position="221"/>
    </location>
</feature>
<feature type="compositionally biased region" description="Low complexity" evidence="1">
    <location>
        <begin position="193"/>
        <end position="221"/>
    </location>
</feature>
<proteinExistence type="predicted"/>
<dbReference type="AlphaFoldDB" id="A0A9P6W2R3"/>
<accession>A0A9P6W2R3</accession>